<dbReference type="GO" id="GO:0015444">
    <property type="term" value="F:P-type magnesium transporter activity"/>
    <property type="evidence" value="ECO:0007669"/>
    <property type="project" value="UniProtKB-EC"/>
</dbReference>
<dbReference type="GO" id="GO:0005886">
    <property type="term" value="C:plasma membrane"/>
    <property type="evidence" value="ECO:0007669"/>
    <property type="project" value="UniProtKB-SubCell"/>
</dbReference>
<dbReference type="Pfam" id="PF00122">
    <property type="entry name" value="E1-E2_ATPase"/>
    <property type="match status" value="1"/>
</dbReference>
<dbReference type="InterPro" id="IPR018303">
    <property type="entry name" value="ATPase_P-typ_P_site"/>
</dbReference>
<feature type="transmembrane region" description="Helical" evidence="18">
    <location>
        <begin position="262"/>
        <end position="286"/>
    </location>
</feature>
<evidence type="ECO:0000256" key="9">
    <source>
        <dbReference type="ARBA" id="ARBA00022692"/>
    </source>
</evidence>
<dbReference type="SFLD" id="SFLDG00002">
    <property type="entry name" value="C1.7:_P-type_atpase_like"/>
    <property type="match status" value="1"/>
</dbReference>
<keyword evidence="9 18" id="KW-0812">Transmembrane</keyword>
<evidence type="ECO:0000256" key="16">
    <source>
        <dbReference type="ARBA" id="ARBA00029806"/>
    </source>
</evidence>
<dbReference type="SFLD" id="SFLDS00003">
    <property type="entry name" value="Haloacid_Dehalogenase"/>
    <property type="match status" value="1"/>
</dbReference>
<feature type="transmembrane region" description="Helical" evidence="18">
    <location>
        <begin position="774"/>
        <end position="793"/>
    </location>
</feature>
<reference evidence="20" key="1">
    <citation type="submission" date="2021-05" db="EMBL/GenBank/DDBJ databases">
        <title>Genome of Sphingobium sp. strain.</title>
        <authorList>
            <person name="Fan R."/>
        </authorList>
    </citation>
    <scope>NUCLEOTIDE SEQUENCE</scope>
    <source>
        <strain evidence="20">H33</strain>
    </source>
</reference>
<proteinExistence type="inferred from homology"/>
<evidence type="ECO:0000256" key="10">
    <source>
        <dbReference type="ARBA" id="ARBA00022741"/>
    </source>
</evidence>
<dbReference type="InterPro" id="IPR059000">
    <property type="entry name" value="ATPase_P-type_domA"/>
</dbReference>
<evidence type="ECO:0000256" key="11">
    <source>
        <dbReference type="ARBA" id="ARBA00022840"/>
    </source>
</evidence>
<dbReference type="Pfam" id="PF00689">
    <property type="entry name" value="Cation_ATPase_C"/>
    <property type="match status" value="1"/>
</dbReference>
<dbReference type="PROSITE" id="PS00154">
    <property type="entry name" value="ATPASE_E1_E2"/>
    <property type="match status" value="1"/>
</dbReference>
<comment type="caution">
    <text evidence="20">The sequence shown here is derived from an EMBL/GenBank/DDBJ whole genome shotgun (WGS) entry which is preliminary data.</text>
</comment>
<keyword evidence="14 18" id="KW-1133">Transmembrane helix</keyword>
<dbReference type="SUPFAM" id="SSF81665">
    <property type="entry name" value="Calcium ATPase, transmembrane domain M"/>
    <property type="match status" value="1"/>
</dbReference>
<keyword evidence="7" id="KW-0997">Cell inner membrane</keyword>
<evidence type="ECO:0000256" key="15">
    <source>
        <dbReference type="ARBA" id="ARBA00023136"/>
    </source>
</evidence>
<protein>
    <recommendedName>
        <fullName evidence="5">Magnesium-transporting ATPase, P-type 1</fullName>
        <ecNumber evidence="4">7.2.2.14</ecNumber>
    </recommendedName>
    <alternativeName>
        <fullName evidence="16">Mg(2+) transport ATPase, P-type 1</fullName>
    </alternativeName>
</protein>
<evidence type="ECO:0000256" key="2">
    <source>
        <dbReference type="ARBA" id="ARBA00004429"/>
    </source>
</evidence>
<dbReference type="InterPro" id="IPR023299">
    <property type="entry name" value="ATPase_P-typ_cyto_dom_N"/>
</dbReference>
<keyword evidence="6" id="KW-1003">Cell membrane</keyword>
<dbReference type="NCBIfam" id="TIGR01494">
    <property type="entry name" value="ATPase_P-type"/>
    <property type="match status" value="2"/>
</dbReference>
<dbReference type="GO" id="GO:0016887">
    <property type="term" value="F:ATP hydrolysis activity"/>
    <property type="evidence" value="ECO:0007669"/>
    <property type="project" value="InterPro"/>
</dbReference>
<keyword evidence="21" id="KW-1185">Reference proteome</keyword>
<gene>
    <name evidence="20" type="primary">mgtA</name>
    <name evidence="20" type="ORF">KK488_20910</name>
</gene>
<dbReference type="NCBIfam" id="TIGR01524">
    <property type="entry name" value="ATPase-IIIB_Mg"/>
    <property type="match status" value="1"/>
</dbReference>
<dbReference type="Gene3D" id="3.40.1110.10">
    <property type="entry name" value="Calcium-transporting ATPase, cytoplasmic domain N"/>
    <property type="match status" value="1"/>
</dbReference>
<feature type="transmembrane region" description="Helical" evidence="18">
    <location>
        <begin position="805"/>
        <end position="827"/>
    </location>
</feature>
<evidence type="ECO:0000256" key="7">
    <source>
        <dbReference type="ARBA" id="ARBA00022519"/>
    </source>
</evidence>
<evidence type="ECO:0000256" key="3">
    <source>
        <dbReference type="ARBA" id="ARBA00008746"/>
    </source>
</evidence>
<sequence>MTCGAAPDNDALVGLTEAEAAIRLRRLGLNLLEASPKQHALMAFLGKFRNPLVLILLVAAAISGGTGDFSSFVIIVAMVLVGVVLDFVQEYRAGIAADALKSTVALQVLVIREGKERTIPAAALVPGDLVRLSAGDLIPADGQVVEARDFFVNQALLTGESFPVEKHAGCVTEDAAADGDLPVSAAFMGSSVISGSAILKIDQTGKLTRLGKISHSLIAEAPPTAFETGIKQFGYLIARVTIALAGFVLLVNLALHRPPLESFLFALALAVGLTPELLPMVVSVTLSRGAMRMAKQKVIVKRLSAIHDLGSMDVLCTDKTGTLTEARIELVQHVGIDGEESEDVLLLGALNSYFESGLKSPLDDAILAHALSDKCGDLSGWSKIDEVPFDFERRRVSVLVEHQGKRILVIKGAPEDILARSTQVGTPTGRAPTPYDDTAKKLALDLFDAKSRDGFRLLAVGWKAVAADFSDIEVGDEAGLVFAGFCAFVDPPKASAMPALQAMQTAGIEVKILSGDNELVTRHLCASLGFAVTGLLTGTEIGQMSEEALRGRLAQTNLFCRVTPPQKHRILLALKQRGHTVGFLGDGINDAPSLHAADVGISVDSGADVAKQSAAMILLDKDLSVLANGVIEGRRTFVNILKYVMMGTSSNFGNMLSMAGASLLVPFLPMSPIQILLNNLMYDFSEVPIPLDEVDQDQVLTPRHWDMGFIQRFMVIFGPISSAFDFLTFGLLLYVFKANAALFQTGWFVESLATQTLVIFVIRTRGRPWASRVHPILAATTISIVLLGILIPATPAARWFGLVPLPWHFLAALAAMALVYLTIVELVKGRFFRWSERKAVRPA</sequence>
<feature type="transmembrane region" description="Helical" evidence="18">
    <location>
        <begin position="713"/>
        <end position="736"/>
    </location>
</feature>
<dbReference type="InterPro" id="IPR001757">
    <property type="entry name" value="P_typ_ATPase"/>
</dbReference>
<dbReference type="PANTHER" id="PTHR42861">
    <property type="entry name" value="CALCIUM-TRANSPORTING ATPASE"/>
    <property type="match status" value="1"/>
</dbReference>
<comment type="function">
    <text evidence="1">Mediates magnesium influx to the cytosol.</text>
</comment>
<comment type="subcellular location">
    <subcellularLocation>
        <location evidence="2">Cell inner membrane</location>
        <topology evidence="2">Multi-pass membrane protein</topology>
    </subcellularLocation>
</comment>
<dbReference type="InterPro" id="IPR023298">
    <property type="entry name" value="ATPase_P-typ_TM_dom_sf"/>
</dbReference>
<keyword evidence="12" id="KW-0460">Magnesium</keyword>
<dbReference type="Proteomes" id="UP001138757">
    <property type="component" value="Unassembled WGS sequence"/>
</dbReference>
<dbReference type="InterPro" id="IPR004014">
    <property type="entry name" value="ATPase_P-typ_cation-transptr_N"/>
</dbReference>
<feature type="transmembrane region" description="Helical" evidence="18">
    <location>
        <begin position="40"/>
        <end position="63"/>
    </location>
</feature>
<name>A0A9X1ITJ0_9SPHN</name>
<comment type="catalytic activity">
    <reaction evidence="17">
        <text>Mg(2+)(out) + ATP + H2O = Mg(2+)(in) + ADP + phosphate + H(+)</text>
        <dbReference type="Rhea" id="RHEA:10260"/>
        <dbReference type="ChEBI" id="CHEBI:15377"/>
        <dbReference type="ChEBI" id="CHEBI:15378"/>
        <dbReference type="ChEBI" id="CHEBI:18420"/>
        <dbReference type="ChEBI" id="CHEBI:30616"/>
        <dbReference type="ChEBI" id="CHEBI:43474"/>
        <dbReference type="ChEBI" id="CHEBI:456216"/>
        <dbReference type="EC" id="7.2.2.14"/>
    </reaction>
</comment>
<accession>A0A9X1ITJ0</accession>
<dbReference type="GO" id="GO:0005524">
    <property type="term" value="F:ATP binding"/>
    <property type="evidence" value="ECO:0007669"/>
    <property type="project" value="UniProtKB-KW"/>
</dbReference>
<organism evidence="20 21">
    <name type="scientific">Sphingobium nicotianae</name>
    <dbReference type="NCBI Taxonomy" id="2782607"/>
    <lineage>
        <taxon>Bacteria</taxon>
        <taxon>Pseudomonadati</taxon>
        <taxon>Pseudomonadota</taxon>
        <taxon>Alphaproteobacteria</taxon>
        <taxon>Sphingomonadales</taxon>
        <taxon>Sphingomonadaceae</taxon>
        <taxon>Sphingobium</taxon>
    </lineage>
</organism>
<dbReference type="Pfam" id="PF13246">
    <property type="entry name" value="Cation_ATPase"/>
    <property type="match status" value="1"/>
</dbReference>
<dbReference type="InterPro" id="IPR006068">
    <property type="entry name" value="ATPase_P-typ_cation-transptr_C"/>
</dbReference>
<evidence type="ECO:0000313" key="21">
    <source>
        <dbReference type="Proteomes" id="UP001138757"/>
    </source>
</evidence>
<dbReference type="Gene3D" id="2.70.150.10">
    <property type="entry name" value="Calcium-transporting ATPase, cytoplasmic transduction domain A"/>
    <property type="match status" value="1"/>
</dbReference>
<dbReference type="InterPro" id="IPR006415">
    <property type="entry name" value="P-type_ATPase_IIIB"/>
</dbReference>
<dbReference type="AlphaFoldDB" id="A0A9X1ITJ0"/>
<evidence type="ECO:0000256" key="8">
    <source>
        <dbReference type="ARBA" id="ARBA00022553"/>
    </source>
</evidence>
<feature type="domain" description="Cation-transporting P-type ATPase N-terminal" evidence="19">
    <location>
        <begin position="2"/>
        <end position="68"/>
    </location>
</feature>
<evidence type="ECO:0000256" key="5">
    <source>
        <dbReference type="ARBA" id="ARBA00013555"/>
    </source>
</evidence>
<evidence type="ECO:0000256" key="13">
    <source>
        <dbReference type="ARBA" id="ARBA00022967"/>
    </source>
</evidence>
<evidence type="ECO:0000256" key="4">
    <source>
        <dbReference type="ARBA" id="ARBA00012786"/>
    </source>
</evidence>
<keyword evidence="10" id="KW-0547">Nucleotide-binding</keyword>
<dbReference type="SFLD" id="SFLDF00027">
    <property type="entry name" value="p-type_atpase"/>
    <property type="match status" value="1"/>
</dbReference>
<keyword evidence="8" id="KW-0597">Phosphoprotein</keyword>
<dbReference type="SUPFAM" id="SSF56784">
    <property type="entry name" value="HAD-like"/>
    <property type="match status" value="1"/>
</dbReference>
<dbReference type="InterPro" id="IPR008250">
    <property type="entry name" value="ATPase_P-typ_transduc_dom_A_sf"/>
</dbReference>
<dbReference type="EMBL" id="JAHGAW010000018">
    <property type="protein sequence ID" value="MBT2189420.1"/>
    <property type="molecule type" value="Genomic_DNA"/>
</dbReference>
<dbReference type="InterPro" id="IPR044492">
    <property type="entry name" value="P_typ_ATPase_HD_dom"/>
</dbReference>
<feature type="transmembrane region" description="Helical" evidence="18">
    <location>
        <begin position="236"/>
        <end position="256"/>
    </location>
</feature>
<keyword evidence="15 18" id="KW-0472">Membrane</keyword>
<dbReference type="PRINTS" id="PR01836">
    <property type="entry name" value="MGATPASE"/>
</dbReference>
<evidence type="ECO:0000256" key="12">
    <source>
        <dbReference type="ARBA" id="ARBA00022842"/>
    </source>
</evidence>
<evidence type="ECO:0000256" key="14">
    <source>
        <dbReference type="ARBA" id="ARBA00022989"/>
    </source>
</evidence>
<comment type="similarity">
    <text evidence="3">Belongs to the cation transport ATPase (P-type) (TC 3.A.3) family. Type IIIB subfamily.</text>
</comment>
<keyword evidence="11" id="KW-0067">ATP-binding</keyword>
<dbReference type="EC" id="7.2.2.14" evidence="4"/>
<evidence type="ECO:0000256" key="6">
    <source>
        <dbReference type="ARBA" id="ARBA00022475"/>
    </source>
</evidence>
<dbReference type="SMART" id="SM00831">
    <property type="entry name" value="Cation_ATPase_N"/>
    <property type="match status" value="1"/>
</dbReference>
<dbReference type="Pfam" id="PF00690">
    <property type="entry name" value="Cation_ATPase_N"/>
    <property type="match status" value="1"/>
</dbReference>
<dbReference type="RefSeq" id="WP_214625675.1">
    <property type="nucleotide sequence ID" value="NZ_JAHGAW010000018.1"/>
</dbReference>
<evidence type="ECO:0000256" key="18">
    <source>
        <dbReference type="SAM" id="Phobius"/>
    </source>
</evidence>
<dbReference type="InterPro" id="IPR036412">
    <property type="entry name" value="HAD-like_sf"/>
</dbReference>
<dbReference type="Gene3D" id="3.40.50.1000">
    <property type="entry name" value="HAD superfamily/HAD-like"/>
    <property type="match status" value="1"/>
</dbReference>
<evidence type="ECO:0000259" key="19">
    <source>
        <dbReference type="SMART" id="SM00831"/>
    </source>
</evidence>
<evidence type="ECO:0000313" key="20">
    <source>
        <dbReference type="EMBL" id="MBT2189420.1"/>
    </source>
</evidence>
<evidence type="ECO:0000256" key="1">
    <source>
        <dbReference type="ARBA" id="ARBA00003954"/>
    </source>
</evidence>
<feature type="transmembrane region" description="Helical" evidence="18">
    <location>
        <begin position="742"/>
        <end position="762"/>
    </location>
</feature>
<dbReference type="InterPro" id="IPR023214">
    <property type="entry name" value="HAD_sf"/>
</dbReference>
<keyword evidence="13" id="KW-1278">Translocase</keyword>
<evidence type="ECO:0000256" key="17">
    <source>
        <dbReference type="ARBA" id="ARBA00047295"/>
    </source>
</evidence>
<dbReference type="Gene3D" id="1.20.1110.10">
    <property type="entry name" value="Calcium-transporting ATPase, transmembrane domain"/>
    <property type="match status" value="1"/>
</dbReference>
<dbReference type="SUPFAM" id="SSF81653">
    <property type="entry name" value="Calcium ATPase, transduction domain A"/>
    <property type="match status" value="1"/>
</dbReference>